<keyword evidence="2" id="KW-1133">Transmembrane helix</keyword>
<keyword evidence="4" id="KW-1185">Reference proteome</keyword>
<protein>
    <submittedName>
        <fullName evidence="3">Uncharacterized protein</fullName>
    </submittedName>
</protein>
<organism evidence="3 4">
    <name type="scientific">Nonomuraea insulae</name>
    <dbReference type="NCBI Taxonomy" id="1616787"/>
    <lineage>
        <taxon>Bacteria</taxon>
        <taxon>Bacillati</taxon>
        <taxon>Actinomycetota</taxon>
        <taxon>Actinomycetes</taxon>
        <taxon>Streptosporangiales</taxon>
        <taxon>Streptosporangiaceae</taxon>
        <taxon>Nonomuraea</taxon>
    </lineage>
</organism>
<keyword evidence="2" id="KW-0472">Membrane</keyword>
<keyword evidence="2" id="KW-0812">Transmembrane</keyword>
<evidence type="ECO:0000313" key="4">
    <source>
        <dbReference type="Proteomes" id="UP001596058"/>
    </source>
</evidence>
<feature type="compositionally biased region" description="Polar residues" evidence="1">
    <location>
        <begin position="242"/>
        <end position="252"/>
    </location>
</feature>
<evidence type="ECO:0000256" key="1">
    <source>
        <dbReference type="SAM" id="MobiDB-lite"/>
    </source>
</evidence>
<evidence type="ECO:0000313" key="3">
    <source>
        <dbReference type="EMBL" id="MFC5830368.1"/>
    </source>
</evidence>
<dbReference type="Proteomes" id="UP001596058">
    <property type="component" value="Unassembled WGS sequence"/>
</dbReference>
<feature type="transmembrane region" description="Helical" evidence="2">
    <location>
        <begin position="287"/>
        <end position="310"/>
    </location>
</feature>
<feature type="transmembrane region" description="Helical" evidence="2">
    <location>
        <begin position="380"/>
        <end position="400"/>
    </location>
</feature>
<gene>
    <name evidence="3" type="ORF">ACFPZ3_41485</name>
</gene>
<dbReference type="Pfam" id="PF18895">
    <property type="entry name" value="T4SS_pilin"/>
    <property type="match status" value="1"/>
</dbReference>
<dbReference type="RefSeq" id="WP_379519856.1">
    <property type="nucleotide sequence ID" value="NZ_JBHSPA010000054.1"/>
</dbReference>
<dbReference type="InterPro" id="IPR043993">
    <property type="entry name" value="T4SS_pilin"/>
</dbReference>
<accession>A0ABW1CXM0</accession>
<reference evidence="4" key="1">
    <citation type="journal article" date="2019" name="Int. J. Syst. Evol. Microbiol.">
        <title>The Global Catalogue of Microorganisms (GCM) 10K type strain sequencing project: providing services to taxonomists for standard genome sequencing and annotation.</title>
        <authorList>
            <consortium name="The Broad Institute Genomics Platform"/>
            <consortium name="The Broad Institute Genome Sequencing Center for Infectious Disease"/>
            <person name="Wu L."/>
            <person name="Ma J."/>
        </authorList>
    </citation>
    <scope>NUCLEOTIDE SEQUENCE [LARGE SCALE GENOMIC DNA]</scope>
    <source>
        <strain evidence="4">CCUG 53903</strain>
    </source>
</reference>
<dbReference type="EMBL" id="JBHSPA010000054">
    <property type="protein sequence ID" value="MFC5830368.1"/>
    <property type="molecule type" value="Genomic_DNA"/>
</dbReference>
<proteinExistence type="predicted"/>
<comment type="caution">
    <text evidence="3">The sequence shown here is derived from an EMBL/GenBank/DDBJ whole genome shotgun (WGS) entry which is preliminary data.</text>
</comment>
<feature type="transmembrane region" description="Helical" evidence="2">
    <location>
        <begin position="339"/>
        <end position="360"/>
    </location>
</feature>
<evidence type="ECO:0000256" key="2">
    <source>
        <dbReference type="SAM" id="Phobius"/>
    </source>
</evidence>
<feature type="region of interest" description="Disordered" evidence="1">
    <location>
        <begin position="235"/>
        <end position="257"/>
    </location>
</feature>
<name>A0ABW1CXM0_9ACTN</name>
<sequence>MRTDLPEPNVSPLNVAERVFRLLSNAPAGLGLDGRTLAAELPQRQIPLLELRDLLASPALPLAARDAVWRELVTRARWEGPQWRIATIGMALPTLRRICGRLCLHEGAGDPGVIEATVVRGFITAVKDSDIDRPDILPRMCTTARCAGERVRQAAEAGFVQAMPARPDPVVVLAEAVGMDIAGVLLEHVRPQGNGLDLSPATAQRQRQRRESLVADAVVAGDVGPARSLAIASSLRRRAQHNPKTSARSRITSDPKPITINVKGGRGSPTGSARIHTLLRRHRRLRFLRCVAMAALVAVVLAAVAVAALAETAATTMPTLASGAPPKDLNAVFDNLRNWMIGLLAALATLMLTIGGLRYLVAGGDPGEVQKAKAALKAAAFGYGLAVLAPLFVAVLKGIVGGG</sequence>